<proteinExistence type="predicted"/>
<dbReference type="PANTHER" id="PTHR43798:SF33">
    <property type="entry name" value="HYDROLASE, PUTATIVE (AFU_ORTHOLOGUE AFUA_2G14860)-RELATED"/>
    <property type="match status" value="1"/>
</dbReference>
<keyword evidence="3" id="KW-0378">Hydrolase</keyword>
<evidence type="ECO:0000259" key="2">
    <source>
        <dbReference type="Pfam" id="PF00561"/>
    </source>
</evidence>
<reference evidence="3 4" key="1">
    <citation type="submission" date="2017-02" db="EMBL/GenBank/DDBJ databases">
        <authorList>
            <person name="Peterson S.W."/>
        </authorList>
    </citation>
    <scope>NUCLEOTIDE SEQUENCE [LARGE SCALE GENOMIC DNA]</scope>
    <source>
        <strain evidence="3 4">2B3F</strain>
    </source>
</reference>
<evidence type="ECO:0000313" key="4">
    <source>
        <dbReference type="Proteomes" id="UP000196230"/>
    </source>
</evidence>
<dbReference type="SUPFAM" id="SSF53474">
    <property type="entry name" value="alpha/beta-Hydrolases"/>
    <property type="match status" value="1"/>
</dbReference>
<dbReference type="GO" id="GO:0004177">
    <property type="term" value="F:aminopeptidase activity"/>
    <property type="evidence" value="ECO:0007669"/>
    <property type="project" value="UniProtKB-KW"/>
</dbReference>
<dbReference type="Gene3D" id="3.40.50.1820">
    <property type="entry name" value="alpha/beta hydrolase"/>
    <property type="match status" value="1"/>
</dbReference>
<feature type="region of interest" description="Disordered" evidence="1">
    <location>
        <begin position="1"/>
        <end position="26"/>
    </location>
</feature>
<feature type="compositionally biased region" description="Low complexity" evidence="1">
    <location>
        <begin position="8"/>
        <end position="26"/>
    </location>
</feature>
<dbReference type="InterPro" id="IPR029058">
    <property type="entry name" value="AB_hydrolase_fold"/>
</dbReference>
<dbReference type="GO" id="GO:0016020">
    <property type="term" value="C:membrane"/>
    <property type="evidence" value="ECO:0007669"/>
    <property type="project" value="TreeGrafter"/>
</dbReference>
<organism evidence="3 4">
    <name type="scientific">Micrococcus lylae</name>
    <dbReference type="NCBI Taxonomy" id="1273"/>
    <lineage>
        <taxon>Bacteria</taxon>
        <taxon>Bacillati</taxon>
        <taxon>Actinomycetota</taxon>
        <taxon>Actinomycetes</taxon>
        <taxon>Micrococcales</taxon>
        <taxon>Micrococcaceae</taxon>
        <taxon>Micrococcus</taxon>
    </lineage>
</organism>
<evidence type="ECO:0000313" key="3">
    <source>
        <dbReference type="EMBL" id="SJN31025.1"/>
    </source>
</evidence>
<dbReference type="AlphaFoldDB" id="A0A1R4JGY3"/>
<dbReference type="PANTHER" id="PTHR43798">
    <property type="entry name" value="MONOACYLGLYCEROL LIPASE"/>
    <property type="match status" value="1"/>
</dbReference>
<evidence type="ECO:0000256" key="1">
    <source>
        <dbReference type="SAM" id="MobiDB-lite"/>
    </source>
</evidence>
<name>A0A1R4JGY3_9MICC</name>
<protein>
    <submittedName>
        <fullName evidence="3">Dipeptidyl aminopeptidases/acylaminoacyl-peptidases-like</fullName>
    </submittedName>
</protein>
<sequence>MGAGAGAGADVAAEAPAETSADAAAGGLPDLPDAERFLLELEDVRLGGYAWWCEGEAPAVLLLHGWGEDASVMAPVARQVREHGLHAVSLSLRGWPGSTGRDDYGISAPKDVGRVLDWVRGRAGVSGVVLLGFSMGGVMGALASAAQEPGSLLGFVSVSAPCDLRDFYRGTAYGGVRRYFDATLREHQWVGCSPITHAERLGHPMLIALGTEDTMTPPGHGRRMAEAVADAELMEFEGMGHVPDESQWEQILDRMVERLG</sequence>
<dbReference type="Proteomes" id="UP000196230">
    <property type="component" value="Unassembled WGS sequence"/>
</dbReference>
<keyword evidence="3" id="KW-0031">Aminopeptidase</keyword>
<dbReference type="InterPro" id="IPR050266">
    <property type="entry name" value="AB_hydrolase_sf"/>
</dbReference>
<accession>A0A1R4JGY3</accession>
<dbReference type="Pfam" id="PF00561">
    <property type="entry name" value="Abhydrolase_1"/>
    <property type="match status" value="1"/>
</dbReference>
<keyword evidence="3" id="KW-0645">Protease</keyword>
<dbReference type="EMBL" id="FUKP01000057">
    <property type="protein sequence ID" value="SJN31025.1"/>
    <property type="molecule type" value="Genomic_DNA"/>
</dbReference>
<feature type="domain" description="AB hydrolase-1" evidence="2">
    <location>
        <begin position="58"/>
        <end position="161"/>
    </location>
</feature>
<dbReference type="InterPro" id="IPR000073">
    <property type="entry name" value="AB_hydrolase_1"/>
</dbReference>
<gene>
    <name evidence="3" type="ORF">FM125_08365</name>
</gene>